<sequence length="33" mass="3507">MRIPANDCQPVQTPLPCPCTPACPLSPFLPSLV</sequence>
<reference evidence="1" key="1">
    <citation type="submission" date="2014-11" db="EMBL/GenBank/DDBJ databases">
        <authorList>
            <person name="Amaro Gonzalez C."/>
        </authorList>
    </citation>
    <scope>NUCLEOTIDE SEQUENCE</scope>
</reference>
<dbReference type="EMBL" id="GBXM01052478">
    <property type="protein sequence ID" value="JAH56099.1"/>
    <property type="molecule type" value="Transcribed_RNA"/>
</dbReference>
<reference evidence="1" key="2">
    <citation type="journal article" date="2015" name="Fish Shellfish Immunol.">
        <title>Early steps in the European eel (Anguilla anguilla)-Vibrio vulnificus interaction in the gills: Role of the RtxA13 toxin.</title>
        <authorList>
            <person name="Callol A."/>
            <person name="Pajuelo D."/>
            <person name="Ebbesson L."/>
            <person name="Teles M."/>
            <person name="MacKenzie S."/>
            <person name="Amaro C."/>
        </authorList>
    </citation>
    <scope>NUCLEOTIDE SEQUENCE</scope>
</reference>
<name>A0A0E9TQU2_ANGAN</name>
<organism evidence="1">
    <name type="scientific">Anguilla anguilla</name>
    <name type="common">European freshwater eel</name>
    <name type="synonym">Muraena anguilla</name>
    <dbReference type="NCBI Taxonomy" id="7936"/>
    <lineage>
        <taxon>Eukaryota</taxon>
        <taxon>Metazoa</taxon>
        <taxon>Chordata</taxon>
        <taxon>Craniata</taxon>
        <taxon>Vertebrata</taxon>
        <taxon>Euteleostomi</taxon>
        <taxon>Actinopterygii</taxon>
        <taxon>Neopterygii</taxon>
        <taxon>Teleostei</taxon>
        <taxon>Anguilliformes</taxon>
        <taxon>Anguillidae</taxon>
        <taxon>Anguilla</taxon>
    </lineage>
</organism>
<evidence type="ECO:0000313" key="1">
    <source>
        <dbReference type="EMBL" id="JAH56099.1"/>
    </source>
</evidence>
<proteinExistence type="predicted"/>
<protein>
    <submittedName>
        <fullName evidence="1">Uncharacterized protein</fullName>
    </submittedName>
</protein>
<accession>A0A0E9TQU2</accession>
<dbReference type="AlphaFoldDB" id="A0A0E9TQU2"/>